<comment type="caution">
    <text evidence="1">The sequence shown here is derived from an EMBL/GenBank/DDBJ whole genome shotgun (WGS) entry which is preliminary data.</text>
</comment>
<reference evidence="2" key="1">
    <citation type="journal article" date="2023" name="G3 (Bethesda)">
        <title>Genome assembly and association tests identify interacting loci associated with vigor, precocity, and sex in interspecific pistachio rootstocks.</title>
        <authorList>
            <person name="Palmer W."/>
            <person name="Jacygrad E."/>
            <person name="Sagayaradj S."/>
            <person name="Cavanaugh K."/>
            <person name="Han R."/>
            <person name="Bertier L."/>
            <person name="Beede B."/>
            <person name="Kafkas S."/>
            <person name="Golino D."/>
            <person name="Preece J."/>
            <person name="Michelmore R."/>
        </authorList>
    </citation>
    <scope>NUCLEOTIDE SEQUENCE [LARGE SCALE GENOMIC DNA]</scope>
</reference>
<accession>A0ACC0Z4S0</accession>
<evidence type="ECO:0000313" key="1">
    <source>
        <dbReference type="EMBL" id="KAJ0046291.1"/>
    </source>
</evidence>
<protein>
    <submittedName>
        <fullName evidence="1">Uncharacterized protein</fullName>
    </submittedName>
</protein>
<gene>
    <name evidence="1" type="ORF">Pint_04641</name>
</gene>
<dbReference type="EMBL" id="CM047738">
    <property type="protein sequence ID" value="KAJ0046291.1"/>
    <property type="molecule type" value="Genomic_DNA"/>
</dbReference>
<dbReference type="Proteomes" id="UP001163603">
    <property type="component" value="Chromosome 3"/>
</dbReference>
<sequence length="246" mass="27633">MASSKFHIECLHGLPSAISFLTFTSQTSLRRGHRVSFLLPRGALPKLQQLNHHPQLIHFFPLVIPHVDGFPPGAESASVMDKTRDQVETILSSLRPYIVFFDFGRWIPLITRQLGTKSINCSAVNAYSFAFLTSPGRRITLKTTLEERIRLPLAYPSTTVRIKRHEAPHIAGLNDTGAMPETPAAQLEEKWDKWLNKFQPDSVMYCAFGNQITLQKEQFQEMMLGFELSGPPEGCSTIEEALPEGV</sequence>
<organism evidence="1 2">
    <name type="scientific">Pistacia integerrima</name>
    <dbReference type="NCBI Taxonomy" id="434235"/>
    <lineage>
        <taxon>Eukaryota</taxon>
        <taxon>Viridiplantae</taxon>
        <taxon>Streptophyta</taxon>
        <taxon>Embryophyta</taxon>
        <taxon>Tracheophyta</taxon>
        <taxon>Spermatophyta</taxon>
        <taxon>Magnoliopsida</taxon>
        <taxon>eudicotyledons</taxon>
        <taxon>Gunneridae</taxon>
        <taxon>Pentapetalae</taxon>
        <taxon>rosids</taxon>
        <taxon>malvids</taxon>
        <taxon>Sapindales</taxon>
        <taxon>Anacardiaceae</taxon>
        <taxon>Pistacia</taxon>
    </lineage>
</organism>
<evidence type="ECO:0000313" key="2">
    <source>
        <dbReference type="Proteomes" id="UP001163603"/>
    </source>
</evidence>
<keyword evidence="2" id="KW-1185">Reference proteome</keyword>
<name>A0ACC0Z4S0_9ROSI</name>
<proteinExistence type="predicted"/>